<protein>
    <recommendedName>
        <fullName evidence="3">CR-type domain-containing protein</fullName>
    </recommendedName>
</protein>
<proteinExistence type="predicted"/>
<dbReference type="InterPro" id="IPR038500">
    <property type="entry name" value="Antitermination_sf"/>
</dbReference>
<dbReference type="AlphaFoldDB" id="A0A494X8V8"/>
<keyword evidence="2" id="KW-1185">Reference proteome</keyword>
<organism evidence="1 2">
    <name type="scientific">Pararobbsia silviterrae</name>
    <dbReference type="NCBI Taxonomy" id="1792498"/>
    <lineage>
        <taxon>Bacteria</taxon>
        <taxon>Pseudomonadati</taxon>
        <taxon>Pseudomonadota</taxon>
        <taxon>Betaproteobacteria</taxon>
        <taxon>Burkholderiales</taxon>
        <taxon>Burkholderiaceae</taxon>
        <taxon>Pararobbsia</taxon>
    </lineage>
</organism>
<dbReference type="InterPro" id="IPR036410">
    <property type="entry name" value="HSP_DnaJ_Cys-rich_dom_sf"/>
</dbReference>
<evidence type="ECO:0000313" key="1">
    <source>
        <dbReference type="EMBL" id="RKP46672.1"/>
    </source>
</evidence>
<gene>
    <name evidence="1" type="ORF">D7S86_24595</name>
</gene>
<accession>A0A494X8V8</accession>
<sequence>MIDVKELAGVAMNARGQLSDAIPDPQVTLAALAFANELGSLLWRMQAGQDVSRSTVDRATKLLAVQMRTDSRFKRRKFTGLDREQKRERNAGRRYVRETADIVERFAARVILEWVFERCGVCSGRGKLGLTDTAIRQSSKCATCGGSGRQLVDEERIPFAAGLNGPLVLREYEPCSACNGLRRTFSRSKSERTQLCPHCRGTCIEPINHPERARALGVDSHVYEKHWRDPFAAMLDYLDQVDERASRAVTRQRR</sequence>
<dbReference type="Gene3D" id="1.10.274.110">
    <property type="match status" value="1"/>
</dbReference>
<dbReference type="SUPFAM" id="SSF57938">
    <property type="entry name" value="DnaJ/Hsp40 cysteine-rich domain"/>
    <property type="match status" value="1"/>
</dbReference>
<evidence type="ECO:0000313" key="2">
    <source>
        <dbReference type="Proteomes" id="UP000270342"/>
    </source>
</evidence>
<comment type="caution">
    <text evidence="1">The sequence shown here is derived from an EMBL/GenBank/DDBJ whole genome shotgun (WGS) entry which is preliminary data.</text>
</comment>
<dbReference type="EMBL" id="RBZU01000014">
    <property type="protein sequence ID" value="RKP46672.1"/>
    <property type="molecule type" value="Genomic_DNA"/>
</dbReference>
<reference evidence="1 2" key="1">
    <citation type="submission" date="2018-10" db="EMBL/GenBank/DDBJ databases">
        <title>Robbsia sp. DHC34, isolated from soil.</title>
        <authorList>
            <person name="Gao Z.-H."/>
            <person name="Qiu L.-H."/>
        </authorList>
    </citation>
    <scope>NUCLEOTIDE SEQUENCE [LARGE SCALE GENOMIC DNA]</scope>
    <source>
        <strain evidence="1 2">DHC34</strain>
    </source>
</reference>
<name>A0A494X8V8_9BURK</name>
<dbReference type="Proteomes" id="UP000270342">
    <property type="component" value="Unassembled WGS sequence"/>
</dbReference>
<evidence type="ECO:0008006" key="3">
    <source>
        <dbReference type="Google" id="ProtNLM"/>
    </source>
</evidence>